<organism evidence="1 2">
    <name type="scientific">Methyloradius palustris</name>
    <dbReference type="NCBI Taxonomy" id="2778876"/>
    <lineage>
        <taxon>Bacteria</taxon>
        <taxon>Pseudomonadati</taxon>
        <taxon>Pseudomonadota</taxon>
        <taxon>Betaproteobacteria</taxon>
        <taxon>Nitrosomonadales</taxon>
        <taxon>Methylophilaceae</taxon>
        <taxon>Methyloradius</taxon>
    </lineage>
</organism>
<accession>A0A8D5GAE9</accession>
<gene>
    <name evidence="1" type="ORF">ZMTM_08750</name>
</gene>
<dbReference type="Proteomes" id="UP000826722">
    <property type="component" value="Chromosome"/>
</dbReference>
<protein>
    <submittedName>
        <fullName evidence="1">Uncharacterized protein</fullName>
    </submittedName>
</protein>
<evidence type="ECO:0000313" key="1">
    <source>
        <dbReference type="EMBL" id="BCM24616.1"/>
    </source>
</evidence>
<name>A0A8D5GAE9_9PROT</name>
<proteinExistence type="predicted"/>
<keyword evidence="2" id="KW-1185">Reference proteome</keyword>
<evidence type="ECO:0000313" key="2">
    <source>
        <dbReference type="Proteomes" id="UP000826722"/>
    </source>
</evidence>
<dbReference type="AlphaFoldDB" id="A0A8D5GAE9"/>
<reference evidence="1" key="1">
    <citation type="journal article" date="2021" name="Arch. Microbiol.">
        <title>Methyloradius palustris gen. nov., sp. nov., a methanol-oxidizing bacterium isolated from snow.</title>
        <authorList>
            <person name="Miyadera T."/>
            <person name="Kojima H."/>
            <person name="Fukui M."/>
        </authorList>
    </citation>
    <scope>NUCLEOTIDE SEQUENCE</scope>
    <source>
        <strain evidence="1">Zm11</strain>
    </source>
</reference>
<dbReference type="EMBL" id="AP024110">
    <property type="protein sequence ID" value="BCM24616.1"/>
    <property type="molecule type" value="Genomic_DNA"/>
</dbReference>
<sequence length="50" mass="5331">MFKNVLIANRGDQPLISGAAAKPNCMRVEDLAGDFDAVSSTCLVVELNHV</sequence>
<dbReference type="KEGG" id="mpau:ZMTM_08750"/>